<dbReference type="Proteomes" id="UP000666915">
    <property type="component" value="Unassembled WGS sequence"/>
</dbReference>
<dbReference type="EMBL" id="JAGEOK010000027">
    <property type="protein sequence ID" value="MBO2442694.1"/>
    <property type="molecule type" value="Genomic_DNA"/>
</dbReference>
<feature type="compositionally biased region" description="Polar residues" evidence="1">
    <location>
        <begin position="1"/>
        <end position="14"/>
    </location>
</feature>
<name>A0ABS3R8Z6_9ACTN</name>
<reference evidence="2 3" key="1">
    <citation type="submission" date="2021-03" db="EMBL/GenBank/DDBJ databases">
        <authorList>
            <person name="Kanchanasin P."/>
            <person name="Saeng-In P."/>
            <person name="Phongsopitanun W."/>
            <person name="Yuki M."/>
            <person name="Kudo T."/>
            <person name="Ohkuma M."/>
            <person name="Tanasupawat S."/>
        </authorList>
    </citation>
    <scope>NUCLEOTIDE SEQUENCE [LARGE SCALE GENOMIC DNA]</scope>
    <source>
        <strain evidence="2 3">L46</strain>
    </source>
</reference>
<feature type="compositionally biased region" description="Basic and acidic residues" evidence="1">
    <location>
        <begin position="15"/>
        <end position="42"/>
    </location>
</feature>
<feature type="region of interest" description="Disordered" evidence="1">
    <location>
        <begin position="1"/>
        <end position="42"/>
    </location>
</feature>
<dbReference type="RefSeq" id="WP_208271012.1">
    <property type="nucleotide sequence ID" value="NZ_BAAAGM010000054.1"/>
</dbReference>
<gene>
    <name evidence="2" type="ORF">J4557_34725</name>
</gene>
<evidence type="ECO:0000313" key="2">
    <source>
        <dbReference type="EMBL" id="MBO2442694.1"/>
    </source>
</evidence>
<protein>
    <submittedName>
        <fullName evidence="2">Uncharacterized protein</fullName>
    </submittedName>
</protein>
<proteinExistence type="predicted"/>
<evidence type="ECO:0000256" key="1">
    <source>
        <dbReference type="SAM" id="MobiDB-lite"/>
    </source>
</evidence>
<accession>A0ABS3R8Z6</accession>
<comment type="caution">
    <text evidence="2">The sequence shown here is derived from an EMBL/GenBank/DDBJ whole genome shotgun (WGS) entry which is preliminary data.</text>
</comment>
<organism evidence="2 3">
    <name type="scientific">Actinomadura nitritigenes</name>
    <dbReference type="NCBI Taxonomy" id="134602"/>
    <lineage>
        <taxon>Bacteria</taxon>
        <taxon>Bacillati</taxon>
        <taxon>Actinomycetota</taxon>
        <taxon>Actinomycetes</taxon>
        <taxon>Streptosporangiales</taxon>
        <taxon>Thermomonosporaceae</taxon>
        <taxon>Actinomadura</taxon>
    </lineage>
</organism>
<sequence>MADGQNSGRQQQNARLREALQNAEHDCDTARAELEVERGGRKAAEAELRRALEDARADAAAVREQLGAATRDQR</sequence>
<keyword evidence="3" id="KW-1185">Reference proteome</keyword>
<evidence type="ECO:0000313" key="3">
    <source>
        <dbReference type="Proteomes" id="UP000666915"/>
    </source>
</evidence>